<sequence>MHCACAIEMDMRRSLSGDMHLRKNDGDDVAPLRCGKLAYRQAGPSSLPPLLFIHGWGGASRYWLPVMRALADAFCCYAPDLPGFGFSPPLLAADSPDGPDTHSHRGLASVVLEFMDEMGLAQCDLVGHSYGSGVAIALAAMQPARVRRLIISNFSTFRDERERRMIAFMHSVTGLLVKVRKLPFAASDGFAKLLGSRYFHRLPDDITALRDGLNDFLQMDERTANLTVKASLNWETPHDFARLLMPVLLIHCRNDQIMPPRNAEYTAGLALRGKLVWIDACGHLPMVEKTDEFARIVKNFLRDDSH</sequence>
<protein>
    <submittedName>
        <fullName evidence="3">Alpha/beta hydrolase</fullName>
    </submittedName>
</protein>
<name>A0A2M8QGB1_9CHLR</name>
<dbReference type="PANTHER" id="PTHR43798">
    <property type="entry name" value="MONOACYLGLYCEROL LIPASE"/>
    <property type="match status" value="1"/>
</dbReference>
<dbReference type="PRINTS" id="PR00111">
    <property type="entry name" value="ABHYDROLASE"/>
</dbReference>
<organism evidence="3 4">
    <name type="scientific">Candidatus Thermofonsia Clade 3 bacterium</name>
    <dbReference type="NCBI Taxonomy" id="2364212"/>
    <lineage>
        <taxon>Bacteria</taxon>
        <taxon>Bacillati</taxon>
        <taxon>Chloroflexota</taxon>
        <taxon>Candidatus Thermofontia</taxon>
        <taxon>Candidatus Thermofonsia Clade 3</taxon>
    </lineage>
</organism>
<evidence type="ECO:0000313" key="4">
    <source>
        <dbReference type="Proteomes" id="UP000230790"/>
    </source>
</evidence>
<dbReference type="PANTHER" id="PTHR43798:SF31">
    <property type="entry name" value="AB HYDROLASE SUPERFAMILY PROTEIN YCLE"/>
    <property type="match status" value="1"/>
</dbReference>
<evidence type="ECO:0000313" key="3">
    <source>
        <dbReference type="EMBL" id="PJF48853.1"/>
    </source>
</evidence>
<comment type="caution">
    <text evidence="3">The sequence shown here is derived from an EMBL/GenBank/DDBJ whole genome shotgun (WGS) entry which is preliminary data.</text>
</comment>
<dbReference type="InterPro" id="IPR000639">
    <property type="entry name" value="Epox_hydrolase-like"/>
</dbReference>
<dbReference type="AlphaFoldDB" id="A0A2M8QGB1"/>
<evidence type="ECO:0000259" key="2">
    <source>
        <dbReference type="Pfam" id="PF00561"/>
    </source>
</evidence>
<gene>
    <name evidence="3" type="ORF">CUN48_01490</name>
</gene>
<keyword evidence="1 3" id="KW-0378">Hydrolase</keyword>
<dbReference type="InterPro" id="IPR050266">
    <property type="entry name" value="AB_hydrolase_sf"/>
</dbReference>
<dbReference type="GO" id="GO:0016787">
    <property type="term" value="F:hydrolase activity"/>
    <property type="evidence" value="ECO:0007669"/>
    <property type="project" value="UniProtKB-KW"/>
</dbReference>
<dbReference type="InterPro" id="IPR029058">
    <property type="entry name" value="AB_hydrolase_fold"/>
</dbReference>
<dbReference type="GO" id="GO:0016020">
    <property type="term" value="C:membrane"/>
    <property type="evidence" value="ECO:0007669"/>
    <property type="project" value="TreeGrafter"/>
</dbReference>
<feature type="domain" description="AB hydrolase-1" evidence="2">
    <location>
        <begin position="48"/>
        <end position="289"/>
    </location>
</feature>
<dbReference type="Pfam" id="PF00561">
    <property type="entry name" value="Abhydrolase_1"/>
    <property type="match status" value="1"/>
</dbReference>
<dbReference type="Proteomes" id="UP000230790">
    <property type="component" value="Unassembled WGS sequence"/>
</dbReference>
<proteinExistence type="predicted"/>
<reference evidence="3 4" key="1">
    <citation type="submission" date="2017-11" db="EMBL/GenBank/DDBJ databases">
        <title>Evolution of Phototrophy in the Chloroflexi Phylum Driven by Horizontal Gene Transfer.</title>
        <authorList>
            <person name="Ward L.M."/>
            <person name="Hemp J."/>
            <person name="Shih P.M."/>
            <person name="Mcglynn S.E."/>
            <person name="Fischer W."/>
        </authorList>
    </citation>
    <scope>NUCLEOTIDE SEQUENCE [LARGE SCALE GENOMIC DNA]</scope>
    <source>
        <strain evidence="3">JP3_7</strain>
    </source>
</reference>
<evidence type="ECO:0000256" key="1">
    <source>
        <dbReference type="ARBA" id="ARBA00022801"/>
    </source>
</evidence>
<dbReference type="InterPro" id="IPR000073">
    <property type="entry name" value="AB_hydrolase_1"/>
</dbReference>
<dbReference type="PRINTS" id="PR00412">
    <property type="entry name" value="EPOXHYDRLASE"/>
</dbReference>
<dbReference type="SUPFAM" id="SSF53474">
    <property type="entry name" value="alpha/beta-Hydrolases"/>
    <property type="match status" value="1"/>
</dbReference>
<accession>A0A2M8QGB1</accession>
<dbReference type="Gene3D" id="3.40.50.1820">
    <property type="entry name" value="alpha/beta hydrolase"/>
    <property type="match status" value="1"/>
</dbReference>
<dbReference type="EMBL" id="PGTN01000005">
    <property type="protein sequence ID" value="PJF48853.1"/>
    <property type="molecule type" value="Genomic_DNA"/>
</dbReference>